<keyword evidence="3" id="KW-0732">Signal</keyword>
<dbReference type="InterPro" id="IPR019405">
    <property type="entry name" value="Lactonase_7-beta_prop"/>
</dbReference>
<reference evidence="4 5" key="1">
    <citation type="submission" date="2020-08" db="EMBL/GenBank/DDBJ databases">
        <title>Genomic Encyclopedia of Type Strains, Phase IV (KMG-IV): sequencing the most valuable type-strain genomes for metagenomic binning, comparative biology and taxonomic classification.</title>
        <authorList>
            <person name="Goeker M."/>
        </authorList>
    </citation>
    <scope>NUCLEOTIDE SEQUENCE [LARGE SCALE GENOMIC DNA]</scope>
    <source>
        <strain evidence="4 5">DSM 12252</strain>
    </source>
</reference>
<dbReference type="PANTHER" id="PTHR30344">
    <property type="entry name" value="6-PHOSPHOGLUCONOLACTONASE-RELATED"/>
    <property type="match status" value="1"/>
</dbReference>
<evidence type="ECO:0000256" key="3">
    <source>
        <dbReference type="SAM" id="SignalP"/>
    </source>
</evidence>
<dbReference type="Proteomes" id="UP000590740">
    <property type="component" value="Unassembled WGS sequence"/>
</dbReference>
<feature type="chain" id="PRO_5030732004" evidence="3">
    <location>
        <begin position="29"/>
        <end position="417"/>
    </location>
</feature>
<evidence type="ECO:0000256" key="2">
    <source>
        <dbReference type="ARBA" id="ARBA00022526"/>
    </source>
</evidence>
<dbReference type="GO" id="GO:0017057">
    <property type="term" value="F:6-phosphogluconolactonase activity"/>
    <property type="evidence" value="ECO:0007669"/>
    <property type="project" value="TreeGrafter"/>
</dbReference>
<dbReference type="SUPFAM" id="SSF51004">
    <property type="entry name" value="C-terminal (heme d1) domain of cytochrome cd1-nitrite reductase"/>
    <property type="match status" value="1"/>
</dbReference>
<evidence type="ECO:0000313" key="5">
    <source>
        <dbReference type="Proteomes" id="UP000590740"/>
    </source>
</evidence>
<dbReference type="RefSeq" id="WP_184340299.1">
    <property type="nucleotide sequence ID" value="NZ_JACHIG010000006.1"/>
</dbReference>
<dbReference type="EMBL" id="JACHIG010000006">
    <property type="protein sequence ID" value="MBB5033364.1"/>
    <property type="molecule type" value="Genomic_DNA"/>
</dbReference>
<comment type="caution">
    <text evidence="4">The sequence shown here is derived from an EMBL/GenBank/DDBJ whole genome shotgun (WGS) entry which is preliminary data.</text>
</comment>
<feature type="signal peptide" evidence="3">
    <location>
        <begin position="1"/>
        <end position="28"/>
    </location>
</feature>
<dbReference type="PANTHER" id="PTHR30344:SF1">
    <property type="entry name" value="6-PHOSPHOGLUCONOLACTONASE"/>
    <property type="match status" value="1"/>
</dbReference>
<dbReference type="AlphaFoldDB" id="A0A7W8DKK7"/>
<dbReference type="Gene3D" id="2.130.10.10">
    <property type="entry name" value="YVTN repeat-like/Quinoprotein amine dehydrogenase"/>
    <property type="match status" value="1"/>
</dbReference>
<sequence>MQTHASSLSRRSFLSTALAAGAAFSAQAKDQAPLIAYVGTFTSPLQNMKATQVDLPPGNGQGIHLFEVNRETGAMTPCGLYKSGSSPNCLAFNATRTVLYSTNETDANGSHEAGTVSSFAINPKNGELTLMNTVSSGGKGPTYISLHPSGRFLLVANYFGGSCSVLPVKPDGTLGEATDFKQDTGTIGPRKATNAPPGSFAFSGHDGTHSHMIQADASGRYVLSVDLGLDQILVWKFDDQKGTLTPNDPPHVSFPPGDGPRHFAFHPNNHWLYSLQEEGSTVVLFDYDIEKGRLTSRQTISSLPPGFAGSNFCSEILVSADGRFVYVGNRLHDSIGIFAIGKDGTLTFVAEEWTHGDYPRSFNFDPTGEFFYSLNQRGDNVAIFRVNRKTGVLTFTGHYAAVGNPSSIVFLDLAEGK</sequence>
<organism evidence="4 5">
    <name type="scientific">Prosthecobacter vanneervenii</name>
    <dbReference type="NCBI Taxonomy" id="48466"/>
    <lineage>
        <taxon>Bacteria</taxon>
        <taxon>Pseudomonadati</taxon>
        <taxon>Verrucomicrobiota</taxon>
        <taxon>Verrucomicrobiia</taxon>
        <taxon>Verrucomicrobiales</taxon>
        <taxon>Verrucomicrobiaceae</taxon>
        <taxon>Prosthecobacter</taxon>
    </lineage>
</organism>
<dbReference type="InterPro" id="IPR011048">
    <property type="entry name" value="Haem_d1_sf"/>
</dbReference>
<dbReference type="PROSITE" id="PS51318">
    <property type="entry name" value="TAT"/>
    <property type="match status" value="1"/>
</dbReference>
<keyword evidence="4" id="KW-0413">Isomerase</keyword>
<dbReference type="InterPro" id="IPR015943">
    <property type="entry name" value="WD40/YVTN_repeat-like_dom_sf"/>
</dbReference>
<proteinExistence type="inferred from homology"/>
<protein>
    <submittedName>
        <fullName evidence="4">6-phosphogluconolactonase (Cycloisomerase 2 family)</fullName>
    </submittedName>
</protein>
<evidence type="ECO:0000313" key="4">
    <source>
        <dbReference type="EMBL" id="MBB5033364.1"/>
    </source>
</evidence>
<dbReference type="Pfam" id="PF10282">
    <property type="entry name" value="Lactonase"/>
    <property type="match status" value="1"/>
</dbReference>
<dbReference type="GO" id="GO:0005829">
    <property type="term" value="C:cytosol"/>
    <property type="evidence" value="ECO:0007669"/>
    <property type="project" value="TreeGrafter"/>
</dbReference>
<keyword evidence="2" id="KW-0119">Carbohydrate metabolism</keyword>
<dbReference type="GO" id="GO:0006006">
    <property type="term" value="P:glucose metabolic process"/>
    <property type="evidence" value="ECO:0007669"/>
    <property type="project" value="UniProtKB-KW"/>
</dbReference>
<evidence type="ECO:0000256" key="1">
    <source>
        <dbReference type="ARBA" id="ARBA00005564"/>
    </source>
</evidence>
<name>A0A7W8DKK7_9BACT</name>
<dbReference type="FunFam" id="2.130.10.10:FF:000306">
    <property type="entry name" value="3-carboxymuconate cyclase"/>
    <property type="match status" value="1"/>
</dbReference>
<dbReference type="InterPro" id="IPR006311">
    <property type="entry name" value="TAT_signal"/>
</dbReference>
<comment type="similarity">
    <text evidence="1">Belongs to the cycloisomerase 2 family.</text>
</comment>
<gene>
    <name evidence="4" type="ORF">HNQ65_002952</name>
</gene>
<keyword evidence="2" id="KW-0313">Glucose metabolism</keyword>
<keyword evidence="5" id="KW-1185">Reference proteome</keyword>
<dbReference type="GO" id="GO:0016853">
    <property type="term" value="F:isomerase activity"/>
    <property type="evidence" value="ECO:0007669"/>
    <property type="project" value="UniProtKB-KW"/>
</dbReference>
<dbReference type="InterPro" id="IPR050282">
    <property type="entry name" value="Cycloisomerase_2"/>
</dbReference>
<accession>A0A7W8DKK7</accession>